<feature type="non-terminal residue" evidence="1">
    <location>
        <position position="65"/>
    </location>
</feature>
<dbReference type="PANTHER" id="PTHR35114">
    <property type="entry name" value="CYTOCHROME OXIDASE COMPLEX ASSEMBLY PROTEIN"/>
    <property type="match status" value="1"/>
</dbReference>
<accession>A0A2I0IBD4</accession>
<reference evidence="1 2" key="1">
    <citation type="submission" date="2017-11" db="EMBL/GenBank/DDBJ databases">
        <title>De-novo sequencing of pomegranate (Punica granatum L.) genome.</title>
        <authorList>
            <person name="Akparov Z."/>
            <person name="Amiraslanov A."/>
            <person name="Hajiyeva S."/>
            <person name="Abbasov M."/>
            <person name="Kaur K."/>
            <person name="Hamwieh A."/>
            <person name="Solovyev V."/>
            <person name="Salamov A."/>
            <person name="Braich B."/>
            <person name="Kosarev P."/>
            <person name="Mahmoud A."/>
            <person name="Hajiyev E."/>
            <person name="Babayeva S."/>
            <person name="Izzatullayeva V."/>
            <person name="Mammadov A."/>
            <person name="Mammadov A."/>
            <person name="Sharifova S."/>
            <person name="Ojaghi J."/>
            <person name="Eynullazada K."/>
            <person name="Bayramov B."/>
            <person name="Abdulazimova A."/>
            <person name="Shahmuradov I."/>
        </authorList>
    </citation>
    <scope>NUCLEOTIDE SEQUENCE [LARGE SCALE GENOMIC DNA]</scope>
    <source>
        <strain evidence="2">cv. AG2017</strain>
        <tissue evidence="1">Leaf</tissue>
    </source>
</reference>
<evidence type="ECO:0000313" key="2">
    <source>
        <dbReference type="Proteomes" id="UP000233551"/>
    </source>
</evidence>
<evidence type="ECO:0000313" key="1">
    <source>
        <dbReference type="EMBL" id="PKI41103.1"/>
    </source>
</evidence>
<dbReference type="Proteomes" id="UP000233551">
    <property type="component" value="Unassembled WGS sequence"/>
</dbReference>
<dbReference type="PANTHER" id="PTHR35114:SF1">
    <property type="entry name" value="CYTOCHROME OXIDASE COMPLEX ASSEMBLY PROTEIN"/>
    <property type="match status" value="1"/>
</dbReference>
<comment type="caution">
    <text evidence="1">The sequence shown here is derived from an EMBL/GenBank/DDBJ whole genome shotgun (WGS) entry which is preliminary data.</text>
</comment>
<name>A0A2I0IBD4_PUNGR</name>
<sequence>MLARKAVANQLKVFPKLQFSSSTAQPVDEGKSNFIRKAVSFVLITVTGGVALSALDDLAIYRACS</sequence>
<dbReference type="AlphaFoldDB" id="A0A2I0IBD4"/>
<protein>
    <submittedName>
        <fullName evidence="1">Uncharacterized protein</fullName>
    </submittedName>
</protein>
<proteinExistence type="predicted"/>
<organism evidence="1 2">
    <name type="scientific">Punica granatum</name>
    <name type="common">Pomegranate</name>
    <dbReference type="NCBI Taxonomy" id="22663"/>
    <lineage>
        <taxon>Eukaryota</taxon>
        <taxon>Viridiplantae</taxon>
        <taxon>Streptophyta</taxon>
        <taxon>Embryophyta</taxon>
        <taxon>Tracheophyta</taxon>
        <taxon>Spermatophyta</taxon>
        <taxon>Magnoliopsida</taxon>
        <taxon>eudicotyledons</taxon>
        <taxon>Gunneridae</taxon>
        <taxon>Pentapetalae</taxon>
        <taxon>rosids</taxon>
        <taxon>malvids</taxon>
        <taxon>Myrtales</taxon>
        <taxon>Lythraceae</taxon>
        <taxon>Punica</taxon>
    </lineage>
</organism>
<keyword evidence="2" id="KW-1185">Reference proteome</keyword>
<gene>
    <name evidence="1" type="ORF">CRG98_038631</name>
</gene>
<dbReference type="EMBL" id="PGOL01003458">
    <property type="protein sequence ID" value="PKI41103.1"/>
    <property type="molecule type" value="Genomic_DNA"/>
</dbReference>